<name>A0A3N4Z6I0_9MICO</name>
<dbReference type="GO" id="GO:0015031">
    <property type="term" value="P:protein transport"/>
    <property type="evidence" value="ECO:0007669"/>
    <property type="project" value="UniProtKB-KW"/>
</dbReference>
<sequence>MQDYDLWDIFALLMPDFGALGRGELEGLSALVIFIILAITLWFFVTVYVKRRRALRDIAALHHLVEDVRTDDLVVRREEIREQAGSAASERVRHLWREFDETLVMSPDHLRLENTVDAEQLFNSRTLASELMHNRVLSTVPSILTAVGVLGTFVGLTTGLNGMELGTDSSADELKSGIDNLIGGAAVAFMTSVWGVGASLLTNIFEKVAERRVADRLGRLQDHVDALFLRMAPEQSLVSIMDSSRETSVAMQELHEKIGTKLQEAVEGLSADMQEALTRAIDTAMAPSMASLAENAATQSSAVFERLVEKFTASFEQIGTSQAERLDAASAGVATSLESMSGGVTSMLEDLRTHSDKQMTAQAEQSALFSTQLEELMRLSARQSEMLSGALTQIVGNLDTASARIGASTASLATATENLRETAAIFASTSDEMRSIIGQSAESLEHISQGHERAAALLDGHSERLKELTVTSTRAGTELRGAAADATKGFESLKSHQTQFLQGLRQEVAALGEQMSEWLMAYAEAVSGQLTDRMQLWNQHSQEYASHMLRTAQALSDVVDEIEVKHSAASSPSPNGVTAGRR</sequence>
<evidence type="ECO:0000256" key="1">
    <source>
        <dbReference type="ARBA" id="ARBA00004651"/>
    </source>
</evidence>
<protein>
    <submittedName>
        <fullName evidence="9">MotA/TolQ/ExbB proton channel family protein</fullName>
    </submittedName>
</protein>
<gene>
    <name evidence="9" type="ORF">EDD32_3571</name>
</gene>
<evidence type="ECO:0000256" key="3">
    <source>
        <dbReference type="ARBA" id="ARBA00022692"/>
    </source>
</evidence>
<evidence type="ECO:0000313" key="9">
    <source>
        <dbReference type="EMBL" id="RPF29019.1"/>
    </source>
</evidence>
<dbReference type="InterPro" id="IPR002898">
    <property type="entry name" value="MotA_ExbB_proton_chnl"/>
</dbReference>
<keyword evidence="10" id="KW-1185">Reference proteome</keyword>
<comment type="similarity">
    <text evidence="6">Belongs to the exbB/tolQ family.</text>
</comment>
<feature type="transmembrane region" description="Helical" evidence="7">
    <location>
        <begin position="136"/>
        <end position="160"/>
    </location>
</feature>
<dbReference type="RefSeq" id="WP_123919665.1">
    <property type="nucleotide sequence ID" value="NZ_RKRA01000001.1"/>
</dbReference>
<keyword evidence="6" id="KW-0653">Protein transport</keyword>
<dbReference type="Pfam" id="PF01618">
    <property type="entry name" value="MotA_ExbB"/>
    <property type="match status" value="1"/>
</dbReference>
<feature type="transmembrane region" description="Helical" evidence="7">
    <location>
        <begin position="180"/>
        <end position="202"/>
    </location>
</feature>
<evidence type="ECO:0000256" key="2">
    <source>
        <dbReference type="ARBA" id="ARBA00022475"/>
    </source>
</evidence>
<reference evidence="9 10" key="1">
    <citation type="submission" date="2018-11" db="EMBL/GenBank/DDBJ databases">
        <title>Sequencing the genomes of 1000 actinobacteria strains.</title>
        <authorList>
            <person name="Klenk H.-P."/>
        </authorList>
    </citation>
    <scope>NUCLEOTIDE SEQUENCE [LARGE SCALE GENOMIC DNA]</scope>
    <source>
        <strain evidence="9 10">DSM 14418</strain>
    </source>
</reference>
<dbReference type="AlphaFoldDB" id="A0A3N4Z6I0"/>
<evidence type="ECO:0000256" key="6">
    <source>
        <dbReference type="RuleBase" id="RU004057"/>
    </source>
</evidence>
<evidence type="ECO:0000259" key="8">
    <source>
        <dbReference type="Pfam" id="PF01618"/>
    </source>
</evidence>
<feature type="domain" description="MotA/TolQ/ExbB proton channel" evidence="8">
    <location>
        <begin position="130"/>
        <end position="219"/>
    </location>
</feature>
<dbReference type="OrthoDB" id="5149787at2"/>
<evidence type="ECO:0000256" key="4">
    <source>
        <dbReference type="ARBA" id="ARBA00022989"/>
    </source>
</evidence>
<dbReference type="EMBL" id="RKRA01000001">
    <property type="protein sequence ID" value="RPF29019.1"/>
    <property type="molecule type" value="Genomic_DNA"/>
</dbReference>
<accession>A0A3N4Z6I0</accession>
<comment type="caution">
    <text evidence="9">The sequence shown here is derived from an EMBL/GenBank/DDBJ whole genome shotgun (WGS) entry which is preliminary data.</text>
</comment>
<keyword evidence="3 7" id="KW-0812">Transmembrane</keyword>
<feature type="transmembrane region" description="Helical" evidence="7">
    <location>
        <begin position="28"/>
        <end position="49"/>
    </location>
</feature>
<dbReference type="GO" id="GO:0005886">
    <property type="term" value="C:plasma membrane"/>
    <property type="evidence" value="ECO:0007669"/>
    <property type="project" value="UniProtKB-SubCell"/>
</dbReference>
<keyword evidence="4 7" id="KW-1133">Transmembrane helix</keyword>
<proteinExistence type="inferred from homology"/>
<dbReference type="Proteomes" id="UP000280726">
    <property type="component" value="Unassembled WGS sequence"/>
</dbReference>
<dbReference type="NCBIfam" id="NF033915">
    <property type="entry name" value="antiphage_ZorA_2"/>
    <property type="match status" value="1"/>
</dbReference>
<organism evidence="9 10">
    <name type="scientific">Georgenia muralis</name>
    <dbReference type="NCBI Taxonomy" id="154117"/>
    <lineage>
        <taxon>Bacteria</taxon>
        <taxon>Bacillati</taxon>
        <taxon>Actinomycetota</taxon>
        <taxon>Actinomycetes</taxon>
        <taxon>Micrococcales</taxon>
        <taxon>Bogoriellaceae</taxon>
        <taxon>Georgenia</taxon>
    </lineage>
</organism>
<evidence type="ECO:0000313" key="10">
    <source>
        <dbReference type="Proteomes" id="UP000280726"/>
    </source>
</evidence>
<comment type="subcellular location">
    <subcellularLocation>
        <location evidence="1">Cell membrane</location>
        <topology evidence="1">Multi-pass membrane protein</topology>
    </subcellularLocation>
    <subcellularLocation>
        <location evidence="6">Membrane</location>
        <topology evidence="6">Multi-pass membrane protein</topology>
    </subcellularLocation>
</comment>
<evidence type="ECO:0000256" key="5">
    <source>
        <dbReference type="ARBA" id="ARBA00023136"/>
    </source>
</evidence>
<evidence type="ECO:0000256" key="7">
    <source>
        <dbReference type="SAM" id="Phobius"/>
    </source>
</evidence>
<keyword evidence="5 7" id="KW-0472">Membrane</keyword>
<keyword evidence="2" id="KW-1003">Cell membrane</keyword>
<keyword evidence="6" id="KW-0813">Transport</keyword>